<proteinExistence type="predicted"/>
<evidence type="ECO:0000313" key="3">
    <source>
        <dbReference type="Proteomes" id="UP001341840"/>
    </source>
</evidence>
<dbReference type="Proteomes" id="UP001341840">
    <property type="component" value="Unassembled WGS sequence"/>
</dbReference>
<dbReference type="EMBL" id="JASCZI010152406">
    <property type="protein sequence ID" value="MED6176081.1"/>
    <property type="molecule type" value="Genomic_DNA"/>
</dbReference>
<feature type="region of interest" description="Disordered" evidence="1">
    <location>
        <begin position="1"/>
        <end position="30"/>
    </location>
</feature>
<keyword evidence="3" id="KW-1185">Reference proteome</keyword>
<comment type="caution">
    <text evidence="2">The sequence shown here is derived from an EMBL/GenBank/DDBJ whole genome shotgun (WGS) entry which is preliminary data.</text>
</comment>
<evidence type="ECO:0000256" key="1">
    <source>
        <dbReference type="SAM" id="MobiDB-lite"/>
    </source>
</evidence>
<protein>
    <submittedName>
        <fullName evidence="2">Uncharacterized protein</fullName>
    </submittedName>
</protein>
<accession>A0ABU6VUL4</accession>
<sequence>FSDLAPPLSPTSTAQGTLAGARQHRGSSSRGIAILTVEIRRRRRRLAKSES</sequence>
<gene>
    <name evidence="2" type="ORF">PIB30_084460</name>
</gene>
<name>A0ABU6VUL4_9FABA</name>
<organism evidence="2 3">
    <name type="scientific">Stylosanthes scabra</name>
    <dbReference type="NCBI Taxonomy" id="79078"/>
    <lineage>
        <taxon>Eukaryota</taxon>
        <taxon>Viridiplantae</taxon>
        <taxon>Streptophyta</taxon>
        <taxon>Embryophyta</taxon>
        <taxon>Tracheophyta</taxon>
        <taxon>Spermatophyta</taxon>
        <taxon>Magnoliopsida</taxon>
        <taxon>eudicotyledons</taxon>
        <taxon>Gunneridae</taxon>
        <taxon>Pentapetalae</taxon>
        <taxon>rosids</taxon>
        <taxon>fabids</taxon>
        <taxon>Fabales</taxon>
        <taxon>Fabaceae</taxon>
        <taxon>Papilionoideae</taxon>
        <taxon>50 kb inversion clade</taxon>
        <taxon>dalbergioids sensu lato</taxon>
        <taxon>Dalbergieae</taxon>
        <taxon>Pterocarpus clade</taxon>
        <taxon>Stylosanthes</taxon>
    </lineage>
</organism>
<reference evidence="2 3" key="1">
    <citation type="journal article" date="2023" name="Plants (Basel)">
        <title>Bridging the Gap: Combining Genomics and Transcriptomics Approaches to Understand Stylosanthes scabra, an Orphan Legume from the Brazilian Caatinga.</title>
        <authorList>
            <person name="Ferreira-Neto J.R.C."/>
            <person name="da Silva M.D."/>
            <person name="Binneck E."/>
            <person name="de Melo N.F."/>
            <person name="da Silva R.H."/>
            <person name="de Melo A.L.T.M."/>
            <person name="Pandolfi V."/>
            <person name="Bustamante F.O."/>
            <person name="Brasileiro-Vidal A.C."/>
            <person name="Benko-Iseppon A.M."/>
        </authorList>
    </citation>
    <scope>NUCLEOTIDE SEQUENCE [LARGE SCALE GENOMIC DNA]</scope>
    <source>
        <tissue evidence="2">Leaves</tissue>
    </source>
</reference>
<evidence type="ECO:0000313" key="2">
    <source>
        <dbReference type="EMBL" id="MED6176081.1"/>
    </source>
</evidence>
<feature type="non-terminal residue" evidence="2">
    <location>
        <position position="1"/>
    </location>
</feature>